<dbReference type="EMBL" id="CP002582">
    <property type="protein sequence ID" value="ADZ82458.1"/>
    <property type="molecule type" value="Genomic_DNA"/>
</dbReference>
<reference evidence="2 3" key="1">
    <citation type="journal article" date="2011" name="J. Bacteriol.">
        <title>Complete genome sequence of the cellulose-degrading bacterium Cellulosilyticum lentocellum.</title>
        <authorList>
            <consortium name="US DOE Joint Genome Institute"/>
            <person name="Miller D.A."/>
            <person name="Suen G."/>
            <person name="Bruce D."/>
            <person name="Copeland A."/>
            <person name="Cheng J.F."/>
            <person name="Detter C."/>
            <person name="Goodwin L.A."/>
            <person name="Han C.S."/>
            <person name="Hauser L.J."/>
            <person name="Land M.L."/>
            <person name="Lapidus A."/>
            <person name="Lucas S."/>
            <person name="Meincke L."/>
            <person name="Pitluck S."/>
            <person name="Tapia R."/>
            <person name="Teshima H."/>
            <person name="Woyke T."/>
            <person name="Fox B.G."/>
            <person name="Angert E.R."/>
            <person name="Currie C.R."/>
        </authorList>
    </citation>
    <scope>NUCLEOTIDE SEQUENCE [LARGE SCALE GENOMIC DNA]</scope>
    <source>
        <strain evidence="3">ATCC 49066 / DSM 5427 / NCIMB 11756 / RHM5</strain>
    </source>
</reference>
<dbReference type="InterPro" id="IPR056906">
    <property type="entry name" value="ORF2/G2P_dom"/>
</dbReference>
<dbReference type="STRING" id="642492.Clole_0725"/>
<dbReference type="Pfam" id="PF23343">
    <property type="entry name" value="REP_ORF2-G2P"/>
    <property type="match status" value="1"/>
</dbReference>
<feature type="domain" description="Replication-associated protein ORF2/G2P" evidence="1">
    <location>
        <begin position="80"/>
        <end position="168"/>
    </location>
</feature>
<evidence type="ECO:0000313" key="3">
    <source>
        <dbReference type="Proteomes" id="UP000008467"/>
    </source>
</evidence>
<gene>
    <name evidence="2" type="ordered locus">Clole_0725</name>
</gene>
<dbReference type="eggNOG" id="ENOG5031EKC">
    <property type="taxonomic scope" value="Bacteria"/>
</dbReference>
<name>F2JNW0_CELLD</name>
<dbReference type="AlphaFoldDB" id="F2JNW0"/>
<dbReference type="Proteomes" id="UP000008467">
    <property type="component" value="Chromosome"/>
</dbReference>
<sequence>MPYIEEKCIAGKTIEIERKYSSRYKKKGITRGKNKKPTTEEQKEINNRMAEKKLRRKINANFGEGDYHLVLNFRPEERPKTKQEAKKQIENFIRSLRKEYREQNMELKYIHVIEQGKNGAMHHHLVINEIDPKTISKAWKFGRININPLDETGQYAKLASYLIKYTSKVIGTDRAIYGRRWNESKNLKEPVVEKRIVKEKGWYREEAKAPKGYYVQKESIAKGICPYSGYPYFKYTLVKLE</sequence>
<evidence type="ECO:0000313" key="2">
    <source>
        <dbReference type="EMBL" id="ADZ82458.1"/>
    </source>
</evidence>
<dbReference type="RefSeq" id="WP_013655759.1">
    <property type="nucleotide sequence ID" value="NC_015275.1"/>
</dbReference>
<proteinExistence type="predicted"/>
<accession>F2JNW0</accession>
<dbReference type="KEGG" id="cle:Clole_0725"/>
<dbReference type="HOGENOM" id="CLU_083840_0_0_9"/>
<protein>
    <recommendedName>
        <fullName evidence="1">Replication-associated protein ORF2/G2P domain-containing protein</fullName>
    </recommendedName>
</protein>
<organism evidence="2 3">
    <name type="scientific">Cellulosilyticum lentocellum (strain ATCC 49066 / DSM 5427 / NCIMB 11756 / RHM5)</name>
    <name type="common">Clostridium lentocellum</name>
    <dbReference type="NCBI Taxonomy" id="642492"/>
    <lineage>
        <taxon>Bacteria</taxon>
        <taxon>Bacillati</taxon>
        <taxon>Bacillota</taxon>
        <taxon>Clostridia</taxon>
        <taxon>Lachnospirales</taxon>
        <taxon>Cellulosilyticaceae</taxon>
        <taxon>Cellulosilyticum</taxon>
    </lineage>
</organism>
<keyword evidence="3" id="KW-1185">Reference proteome</keyword>
<evidence type="ECO:0000259" key="1">
    <source>
        <dbReference type="Pfam" id="PF23343"/>
    </source>
</evidence>